<dbReference type="EMBL" id="BNJF01000001">
    <property type="protein sequence ID" value="GHO44127.1"/>
    <property type="molecule type" value="Genomic_DNA"/>
</dbReference>
<sequence length="230" mass="26079">MDMIQTRREPRPIMYDNADDEDIVYETRSRTSTRRYRSNQGTRERNTRDDVMIDRQAVPQRRRSGQTREMPALEAPVRESRRLSQEKKAKKGVPAMLVMGIGMACTVGMLVGLSSLSSWWHVYQDDLRYGRPRTDQFNAVVGHGDSASNETHFVIINLNRHIQIIEVPGGDPSKVRMFNGPTLVGDGQDLTPAWGETKDANGDGKIDLVVHVLDQQVIYLNDGSTFKLQH</sequence>
<feature type="compositionally biased region" description="Basic and acidic residues" evidence="1">
    <location>
        <begin position="42"/>
        <end position="53"/>
    </location>
</feature>
<dbReference type="Proteomes" id="UP000612362">
    <property type="component" value="Unassembled WGS sequence"/>
</dbReference>
<organism evidence="3 4">
    <name type="scientific">Ktedonospora formicarum</name>
    <dbReference type="NCBI Taxonomy" id="2778364"/>
    <lineage>
        <taxon>Bacteria</taxon>
        <taxon>Bacillati</taxon>
        <taxon>Chloroflexota</taxon>
        <taxon>Ktedonobacteria</taxon>
        <taxon>Ktedonobacterales</taxon>
        <taxon>Ktedonobacteraceae</taxon>
        <taxon>Ktedonospora</taxon>
    </lineage>
</organism>
<evidence type="ECO:0008006" key="5">
    <source>
        <dbReference type="Google" id="ProtNLM"/>
    </source>
</evidence>
<keyword evidence="4" id="KW-1185">Reference proteome</keyword>
<evidence type="ECO:0000313" key="3">
    <source>
        <dbReference type="EMBL" id="GHO44127.1"/>
    </source>
</evidence>
<protein>
    <recommendedName>
        <fullName evidence="5">VCBS repeat-containing protein</fullName>
    </recommendedName>
</protein>
<name>A0A8J3MPS4_9CHLR</name>
<evidence type="ECO:0000256" key="1">
    <source>
        <dbReference type="SAM" id="MobiDB-lite"/>
    </source>
</evidence>
<feature type="compositionally biased region" description="Basic and acidic residues" evidence="1">
    <location>
        <begin position="76"/>
        <end position="87"/>
    </location>
</feature>
<keyword evidence="2" id="KW-1133">Transmembrane helix</keyword>
<evidence type="ECO:0000313" key="4">
    <source>
        <dbReference type="Proteomes" id="UP000612362"/>
    </source>
</evidence>
<keyword evidence="2" id="KW-0472">Membrane</keyword>
<comment type="caution">
    <text evidence="3">The sequence shown here is derived from an EMBL/GenBank/DDBJ whole genome shotgun (WGS) entry which is preliminary data.</text>
</comment>
<dbReference type="AlphaFoldDB" id="A0A8J3MPS4"/>
<feature type="transmembrane region" description="Helical" evidence="2">
    <location>
        <begin position="95"/>
        <end position="120"/>
    </location>
</feature>
<reference evidence="3" key="1">
    <citation type="submission" date="2020-10" db="EMBL/GenBank/DDBJ databases">
        <title>Taxonomic study of unclassified bacteria belonging to the class Ktedonobacteria.</title>
        <authorList>
            <person name="Yabe S."/>
            <person name="Wang C.M."/>
            <person name="Zheng Y."/>
            <person name="Sakai Y."/>
            <person name="Cavaletti L."/>
            <person name="Monciardini P."/>
            <person name="Donadio S."/>
        </authorList>
    </citation>
    <scope>NUCLEOTIDE SEQUENCE</scope>
    <source>
        <strain evidence="3">SOSP1-1</strain>
    </source>
</reference>
<feature type="region of interest" description="Disordered" evidence="1">
    <location>
        <begin position="26"/>
        <end position="88"/>
    </location>
</feature>
<accession>A0A8J3MPS4</accession>
<gene>
    <name evidence="3" type="ORF">KSX_22900</name>
</gene>
<proteinExistence type="predicted"/>
<evidence type="ECO:0000256" key="2">
    <source>
        <dbReference type="SAM" id="Phobius"/>
    </source>
</evidence>
<keyword evidence="2" id="KW-0812">Transmembrane</keyword>